<proteinExistence type="predicted"/>
<dbReference type="EMBL" id="JABFAC010000001">
    <property type="protein sequence ID" value="MBA0604710.1"/>
    <property type="molecule type" value="Genomic_DNA"/>
</dbReference>
<dbReference type="Proteomes" id="UP000593561">
    <property type="component" value="Unassembled WGS sequence"/>
</dbReference>
<gene>
    <name evidence="1" type="ORF">Godav_017356</name>
</gene>
<organism evidence="1 2">
    <name type="scientific">Gossypium davidsonii</name>
    <name type="common">Davidson's cotton</name>
    <name type="synonym">Gossypium klotzschianum subsp. davidsonii</name>
    <dbReference type="NCBI Taxonomy" id="34287"/>
    <lineage>
        <taxon>Eukaryota</taxon>
        <taxon>Viridiplantae</taxon>
        <taxon>Streptophyta</taxon>
        <taxon>Embryophyta</taxon>
        <taxon>Tracheophyta</taxon>
        <taxon>Spermatophyta</taxon>
        <taxon>Magnoliopsida</taxon>
        <taxon>eudicotyledons</taxon>
        <taxon>Gunneridae</taxon>
        <taxon>Pentapetalae</taxon>
        <taxon>rosids</taxon>
        <taxon>malvids</taxon>
        <taxon>Malvales</taxon>
        <taxon>Malvaceae</taxon>
        <taxon>Malvoideae</taxon>
        <taxon>Gossypium</taxon>
    </lineage>
</organism>
<name>A0A7J8QTY2_GOSDV</name>
<dbReference type="AlphaFoldDB" id="A0A7J8QTY2"/>
<accession>A0A7J8QTY2</accession>
<sequence>MMTVRQIEFNSKMSNVGHRTGPVTQEVVGYLKFQNSSSTSIWLTSSEEYANTLSKGSKNGGVSAIIDEIPYINIFLEKYSARYFMIGPVMPS</sequence>
<comment type="caution">
    <text evidence="1">The sequence shown here is derived from an EMBL/GenBank/DDBJ whole genome shotgun (WGS) entry which is preliminary data.</text>
</comment>
<evidence type="ECO:0000313" key="2">
    <source>
        <dbReference type="Proteomes" id="UP000593561"/>
    </source>
</evidence>
<reference evidence="1 2" key="1">
    <citation type="journal article" date="2019" name="Genome Biol. Evol.">
        <title>Insights into the evolution of the New World diploid cottons (Gossypium, subgenus Houzingenia) based on genome sequencing.</title>
        <authorList>
            <person name="Grover C.E."/>
            <person name="Arick M.A. 2nd"/>
            <person name="Thrash A."/>
            <person name="Conover J.L."/>
            <person name="Sanders W.S."/>
            <person name="Peterson D.G."/>
            <person name="Frelichowski J.E."/>
            <person name="Scheffler J.A."/>
            <person name="Scheffler B.E."/>
            <person name="Wendel J.F."/>
        </authorList>
    </citation>
    <scope>NUCLEOTIDE SEQUENCE [LARGE SCALE GENOMIC DNA]</scope>
    <source>
        <strain evidence="1">27</strain>
        <tissue evidence="1">Leaf</tissue>
    </source>
</reference>
<feature type="non-terminal residue" evidence="1">
    <location>
        <position position="92"/>
    </location>
</feature>
<keyword evidence="2" id="KW-1185">Reference proteome</keyword>
<evidence type="ECO:0000313" key="1">
    <source>
        <dbReference type="EMBL" id="MBA0604710.1"/>
    </source>
</evidence>
<protein>
    <submittedName>
        <fullName evidence="1">Uncharacterized protein</fullName>
    </submittedName>
</protein>